<dbReference type="GO" id="GO:0016887">
    <property type="term" value="F:ATP hydrolysis activity"/>
    <property type="evidence" value="ECO:0007669"/>
    <property type="project" value="InterPro"/>
</dbReference>
<protein>
    <submittedName>
        <fullName evidence="4">ABC transporter ATP-binding protein</fullName>
    </submittedName>
</protein>
<dbReference type="OrthoDB" id="9804819at2"/>
<dbReference type="Proteomes" id="UP000448943">
    <property type="component" value="Unassembled WGS sequence"/>
</dbReference>
<gene>
    <name evidence="4" type="ORF">ERL59_08710</name>
</gene>
<keyword evidence="5" id="KW-1185">Reference proteome</keyword>
<dbReference type="PANTHER" id="PTHR43038:SF3">
    <property type="entry name" value="ABC TRANSPORTER G FAMILY MEMBER 20 ISOFORM X1"/>
    <property type="match status" value="1"/>
</dbReference>
<evidence type="ECO:0000313" key="4">
    <source>
        <dbReference type="EMBL" id="NBI29039.1"/>
    </source>
</evidence>
<dbReference type="PROSITE" id="PS50893">
    <property type="entry name" value="ABC_TRANSPORTER_2"/>
    <property type="match status" value="1"/>
</dbReference>
<proteinExistence type="predicted"/>
<dbReference type="InterPro" id="IPR003439">
    <property type="entry name" value="ABC_transporter-like_ATP-bd"/>
</dbReference>
<dbReference type="AlphaFoldDB" id="A0A6N9PZW3"/>
<evidence type="ECO:0000259" key="3">
    <source>
        <dbReference type="PROSITE" id="PS50893"/>
    </source>
</evidence>
<dbReference type="SUPFAM" id="SSF52540">
    <property type="entry name" value="P-loop containing nucleoside triphosphate hydrolases"/>
    <property type="match status" value="1"/>
</dbReference>
<dbReference type="InterPro" id="IPR003593">
    <property type="entry name" value="AAA+_ATPase"/>
</dbReference>
<reference evidence="4 5" key="1">
    <citation type="submission" date="2019-01" db="EMBL/GenBank/DDBJ databases">
        <title>Chengkuizengella sp. nov., isolated from deep-sea sediment of East Pacific Ocean.</title>
        <authorList>
            <person name="Yang J."/>
            <person name="Lai Q."/>
            <person name="Shao Z."/>
        </authorList>
    </citation>
    <scope>NUCLEOTIDE SEQUENCE [LARGE SCALE GENOMIC DNA]</scope>
    <source>
        <strain evidence="4 5">YPA3-1-1</strain>
    </source>
</reference>
<name>A0A6N9PZW3_9BACL</name>
<dbReference type="Pfam" id="PF00005">
    <property type="entry name" value="ABC_tran"/>
    <property type="match status" value="1"/>
</dbReference>
<accession>A0A6N9PZW3</accession>
<dbReference type="GO" id="GO:0005524">
    <property type="term" value="F:ATP binding"/>
    <property type="evidence" value="ECO:0007669"/>
    <property type="project" value="UniProtKB-KW"/>
</dbReference>
<dbReference type="InterPro" id="IPR027417">
    <property type="entry name" value="P-loop_NTPase"/>
</dbReference>
<organism evidence="4 5">
    <name type="scientific">Chengkuizengella marina</name>
    <dbReference type="NCBI Taxonomy" id="2507566"/>
    <lineage>
        <taxon>Bacteria</taxon>
        <taxon>Bacillati</taxon>
        <taxon>Bacillota</taxon>
        <taxon>Bacilli</taxon>
        <taxon>Bacillales</taxon>
        <taxon>Paenibacillaceae</taxon>
        <taxon>Chengkuizengella</taxon>
    </lineage>
</organism>
<feature type="domain" description="ABC transporter" evidence="3">
    <location>
        <begin position="6"/>
        <end position="233"/>
    </location>
</feature>
<dbReference type="EMBL" id="SIJB01000020">
    <property type="protein sequence ID" value="NBI29039.1"/>
    <property type="molecule type" value="Genomic_DNA"/>
</dbReference>
<evidence type="ECO:0000256" key="2">
    <source>
        <dbReference type="ARBA" id="ARBA00022840"/>
    </source>
</evidence>
<sequence length="241" mass="26959">MTESCIQIEQLTKKFNKKTILNEITLDIPCAKITGLLGPSGAGKTTLIKQIAGMDTSDQGHIYVLSKKMPSLDIIHRIGYMAQSDALYNELSAYDNLDFFAQLYGLKGKIKKQRIYEVIELVDLTADLRKKVSKYSGGMKRRLSLAIALVHQPEILLLDEPTVGIDPVLRQSIWSELEILSNQGTTIIVTTHVMDEAEKCHQLAMLRNGRIIAFDTPNKLLENTETKSIEEAFLYYGGVKA</sequence>
<evidence type="ECO:0000256" key="1">
    <source>
        <dbReference type="ARBA" id="ARBA00022741"/>
    </source>
</evidence>
<keyword evidence="2 4" id="KW-0067">ATP-binding</keyword>
<evidence type="ECO:0000313" key="5">
    <source>
        <dbReference type="Proteomes" id="UP000448943"/>
    </source>
</evidence>
<dbReference type="Gene3D" id="3.40.50.300">
    <property type="entry name" value="P-loop containing nucleotide triphosphate hydrolases"/>
    <property type="match status" value="1"/>
</dbReference>
<dbReference type="PANTHER" id="PTHR43038">
    <property type="entry name" value="ATP-BINDING CASSETTE, SUB-FAMILY H, MEMBER 1"/>
    <property type="match status" value="1"/>
</dbReference>
<dbReference type="PROSITE" id="PS00211">
    <property type="entry name" value="ABC_TRANSPORTER_1"/>
    <property type="match status" value="1"/>
</dbReference>
<dbReference type="SMART" id="SM00382">
    <property type="entry name" value="AAA"/>
    <property type="match status" value="1"/>
</dbReference>
<comment type="caution">
    <text evidence="4">The sequence shown here is derived from an EMBL/GenBank/DDBJ whole genome shotgun (WGS) entry which is preliminary data.</text>
</comment>
<dbReference type="InterPro" id="IPR017871">
    <property type="entry name" value="ABC_transporter-like_CS"/>
</dbReference>
<keyword evidence="1" id="KW-0547">Nucleotide-binding</keyword>
<dbReference type="RefSeq" id="WP_160645837.1">
    <property type="nucleotide sequence ID" value="NZ_SIJB01000020.1"/>
</dbReference>